<comment type="caution">
    <text evidence="8">The sequence shown here is derived from an EMBL/GenBank/DDBJ whole genome shotgun (WGS) entry which is preliminary data.</text>
</comment>
<evidence type="ECO:0000256" key="4">
    <source>
        <dbReference type="ARBA" id="ARBA00022692"/>
    </source>
</evidence>
<dbReference type="Pfam" id="PF01758">
    <property type="entry name" value="SBF"/>
    <property type="match status" value="1"/>
</dbReference>
<reference evidence="8" key="1">
    <citation type="journal article" date="2022" name="Int. J. Mol. Sci.">
        <title>Draft Genome of Tanacetum Coccineum: Genomic Comparison of Closely Related Tanacetum-Family Plants.</title>
        <authorList>
            <person name="Yamashiro T."/>
            <person name="Shiraishi A."/>
            <person name="Nakayama K."/>
            <person name="Satake H."/>
        </authorList>
    </citation>
    <scope>NUCLEOTIDE SEQUENCE</scope>
</reference>
<keyword evidence="5 7" id="KW-1133">Transmembrane helix</keyword>
<feature type="transmembrane region" description="Helical" evidence="7">
    <location>
        <begin position="381"/>
        <end position="399"/>
    </location>
</feature>
<evidence type="ECO:0000256" key="1">
    <source>
        <dbReference type="ARBA" id="ARBA00004119"/>
    </source>
</evidence>
<dbReference type="InterPro" id="IPR038770">
    <property type="entry name" value="Na+/solute_symporter_sf"/>
</dbReference>
<feature type="transmembrane region" description="Helical" evidence="7">
    <location>
        <begin position="220"/>
        <end position="243"/>
    </location>
</feature>
<feature type="transmembrane region" description="Helical" evidence="7">
    <location>
        <begin position="166"/>
        <end position="187"/>
    </location>
</feature>
<keyword evidence="6 7" id="KW-0472">Membrane</keyword>
<organism evidence="8 9">
    <name type="scientific">Tanacetum coccineum</name>
    <dbReference type="NCBI Taxonomy" id="301880"/>
    <lineage>
        <taxon>Eukaryota</taxon>
        <taxon>Viridiplantae</taxon>
        <taxon>Streptophyta</taxon>
        <taxon>Embryophyta</taxon>
        <taxon>Tracheophyta</taxon>
        <taxon>Spermatophyta</taxon>
        <taxon>Magnoliopsida</taxon>
        <taxon>eudicotyledons</taxon>
        <taxon>Gunneridae</taxon>
        <taxon>Pentapetalae</taxon>
        <taxon>asterids</taxon>
        <taxon>campanulids</taxon>
        <taxon>Asterales</taxon>
        <taxon>Asteraceae</taxon>
        <taxon>Asteroideae</taxon>
        <taxon>Anthemideae</taxon>
        <taxon>Anthemidinae</taxon>
        <taxon>Tanacetum</taxon>
    </lineage>
</organism>
<keyword evidence="4 7" id="KW-0812">Transmembrane</keyword>
<keyword evidence="9" id="KW-1185">Reference proteome</keyword>
<protein>
    <submittedName>
        <fullName evidence="8">Probable sodium/metabolite cotransporter BASS5, chloroplastic isoform X1</fullName>
    </submittedName>
</protein>
<dbReference type="PANTHER" id="PTHR10361">
    <property type="entry name" value="SODIUM-BILE ACID COTRANSPORTER"/>
    <property type="match status" value="1"/>
</dbReference>
<reference evidence="8" key="2">
    <citation type="submission" date="2022-01" db="EMBL/GenBank/DDBJ databases">
        <authorList>
            <person name="Yamashiro T."/>
            <person name="Shiraishi A."/>
            <person name="Satake H."/>
            <person name="Nakayama K."/>
        </authorList>
    </citation>
    <scope>NUCLEOTIDE SEQUENCE</scope>
</reference>
<gene>
    <name evidence="8" type="ORF">Tco_0911478</name>
</gene>
<name>A0ABQ5CY33_9ASTR</name>
<feature type="transmembrane region" description="Helical" evidence="7">
    <location>
        <begin position="127"/>
        <end position="145"/>
    </location>
</feature>
<evidence type="ECO:0000256" key="6">
    <source>
        <dbReference type="ARBA" id="ARBA00023136"/>
    </source>
</evidence>
<dbReference type="EMBL" id="BQNB010014686">
    <property type="protein sequence ID" value="GJT31203.1"/>
    <property type="molecule type" value="Genomic_DNA"/>
</dbReference>
<feature type="transmembrane region" description="Helical" evidence="7">
    <location>
        <begin position="255"/>
        <end position="274"/>
    </location>
</feature>
<evidence type="ECO:0000256" key="7">
    <source>
        <dbReference type="SAM" id="Phobius"/>
    </source>
</evidence>
<evidence type="ECO:0000313" key="8">
    <source>
        <dbReference type="EMBL" id="GJT31203.1"/>
    </source>
</evidence>
<dbReference type="InterPro" id="IPR002657">
    <property type="entry name" value="BilAc:Na_symport/Acr3"/>
</dbReference>
<feature type="transmembrane region" description="Helical" evidence="7">
    <location>
        <begin position="286"/>
        <end position="306"/>
    </location>
</feature>
<comment type="subcellular location">
    <subcellularLocation>
        <location evidence="2">Membrane</location>
        <topology evidence="2">Multi-pass membrane protein</topology>
    </subcellularLocation>
    <subcellularLocation>
        <location evidence="1">Plastid</location>
        <location evidence="1">Chloroplast envelope</location>
    </subcellularLocation>
</comment>
<dbReference type="PANTHER" id="PTHR10361:SF63">
    <property type="entry name" value="BILE ACID:SODIUM SYMPORTER_ARSENICAL RESISTANCE PROTEIN ACR3"/>
    <property type="match status" value="1"/>
</dbReference>
<sequence>MNIAYTNVLQLHYQHQQPYVSFAPKRSHLSTGNVCQRLPTGIPPISLCGPSSRLVVHRYVSNTNAIPFDPNELPEYAPILYQNPEKKAATILEVLQNANSILPQVVLVSTILAFIHPSSFTWFSSRYYAPAIGFLMFAVGLNLKEKDFVEAFKRPAPIFAGYVGQYVLKPLLGYLFGTLSVILLGLPTSLGDGIMLTSCVSGATLSNYATFLTDPKMAPLSIVMTSLSTASAVFVTPLLTLLLLGKRLPIDVYGMVSNILQIVVTPVVASLLLNRFFPGISSAIRPFLPPIALVVNFFCIGAPLAINMESIMSPFGISIALLMIMFHLSGFILGYKFTGIVFHNEPDVEPLQRTLSFETGMQSSLLALAIANKFFKNPLVSIPPAISVIIMSLMGFALVNDMG</sequence>
<comment type="similarity">
    <text evidence="3">Belongs to the bile acid:sodium symporter (BASS) (TC 2.A.28) family.</text>
</comment>
<feature type="transmembrane region" description="Helical" evidence="7">
    <location>
        <begin position="312"/>
        <end position="335"/>
    </location>
</feature>
<evidence type="ECO:0000256" key="5">
    <source>
        <dbReference type="ARBA" id="ARBA00022989"/>
    </source>
</evidence>
<dbReference type="Gene3D" id="1.20.1530.20">
    <property type="match status" value="1"/>
</dbReference>
<accession>A0ABQ5CY33</accession>
<evidence type="ECO:0000313" key="9">
    <source>
        <dbReference type="Proteomes" id="UP001151760"/>
    </source>
</evidence>
<evidence type="ECO:0000256" key="2">
    <source>
        <dbReference type="ARBA" id="ARBA00004141"/>
    </source>
</evidence>
<dbReference type="Proteomes" id="UP001151760">
    <property type="component" value="Unassembled WGS sequence"/>
</dbReference>
<dbReference type="InterPro" id="IPR004710">
    <property type="entry name" value="Bilac:Na_transpt"/>
</dbReference>
<evidence type="ECO:0000256" key="3">
    <source>
        <dbReference type="ARBA" id="ARBA00006528"/>
    </source>
</evidence>
<proteinExistence type="inferred from homology"/>
<feature type="transmembrane region" description="Helical" evidence="7">
    <location>
        <begin position="94"/>
        <end position="115"/>
    </location>
</feature>